<evidence type="ECO:0000313" key="2">
    <source>
        <dbReference type="Proteomes" id="UP000076871"/>
    </source>
</evidence>
<dbReference type="GeneID" id="63827079"/>
<sequence>MRQRRVLFATSHTASSSTLTRLSMHHCACNGIGQKPSGIKYLQHNRSPTLALLGHLSSLMGPARLCQLKLVEADGSRQVSNQVHRKSVRKGIQFTAMVVGGSRPLSTQQLRVATTSTAKASSQGVVILCRSTHDQCCR</sequence>
<evidence type="ECO:0000313" key="1">
    <source>
        <dbReference type="EMBL" id="KZT01232.1"/>
    </source>
</evidence>
<proteinExistence type="predicted"/>
<dbReference type="InParanoid" id="A0A165BKR2"/>
<organism evidence="1 2">
    <name type="scientific">Laetiporus sulphureus 93-53</name>
    <dbReference type="NCBI Taxonomy" id="1314785"/>
    <lineage>
        <taxon>Eukaryota</taxon>
        <taxon>Fungi</taxon>
        <taxon>Dikarya</taxon>
        <taxon>Basidiomycota</taxon>
        <taxon>Agaricomycotina</taxon>
        <taxon>Agaricomycetes</taxon>
        <taxon>Polyporales</taxon>
        <taxon>Laetiporus</taxon>
    </lineage>
</organism>
<accession>A0A165BKR2</accession>
<dbReference type="OrthoDB" id="416553at2759"/>
<protein>
    <submittedName>
        <fullName evidence="1">Uncharacterized protein</fullName>
    </submittedName>
</protein>
<name>A0A165BKR2_9APHY</name>
<dbReference type="EMBL" id="KV427668">
    <property type="protein sequence ID" value="KZT01232.1"/>
    <property type="molecule type" value="Genomic_DNA"/>
</dbReference>
<dbReference type="AlphaFoldDB" id="A0A165BKR2"/>
<reference evidence="1 2" key="1">
    <citation type="journal article" date="2016" name="Mol. Biol. Evol.">
        <title>Comparative Genomics of Early-Diverging Mushroom-Forming Fungi Provides Insights into the Origins of Lignocellulose Decay Capabilities.</title>
        <authorList>
            <person name="Nagy L.G."/>
            <person name="Riley R."/>
            <person name="Tritt A."/>
            <person name="Adam C."/>
            <person name="Daum C."/>
            <person name="Floudas D."/>
            <person name="Sun H."/>
            <person name="Yadav J.S."/>
            <person name="Pangilinan J."/>
            <person name="Larsson K.H."/>
            <person name="Matsuura K."/>
            <person name="Barry K."/>
            <person name="Labutti K."/>
            <person name="Kuo R."/>
            <person name="Ohm R.A."/>
            <person name="Bhattacharya S.S."/>
            <person name="Shirouzu T."/>
            <person name="Yoshinaga Y."/>
            <person name="Martin F.M."/>
            <person name="Grigoriev I.V."/>
            <person name="Hibbett D.S."/>
        </authorList>
    </citation>
    <scope>NUCLEOTIDE SEQUENCE [LARGE SCALE GENOMIC DNA]</scope>
    <source>
        <strain evidence="1 2">93-53</strain>
    </source>
</reference>
<keyword evidence="2" id="KW-1185">Reference proteome</keyword>
<gene>
    <name evidence="1" type="ORF">LAESUDRAFT_731457</name>
</gene>
<dbReference type="RefSeq" id="XP_040758972.1">
    <property type="nucleotide sequence ID" value="XM_040910050.1"/>
</dbReference>
<dbReference type="Proteomes" id="UP000076871">
    <property type="component" value="Unassembled WGS sequence"/>
</dbReference>